<keyword evidence="4" id="KW-0496">Mitochondrion</keyword>
<dbReference type="GO" id="GO:0004767">
    <property type="term" value="F:sphingomyelin phosphodiesterase activity"/>
    <property type="evidence" value="ECO:0007669"/>
    <property type="project" value="InterPro"/>
</dbReference>
<protein>
    <recommendedName>
        <fullName evidence="3">Endonuclease/exonuclease/phosphatase domain-containing protein</fullName>
    </recommendedName>
</protein>
<dbReference type="EMBL" id="OVEO01000007">
    <property type="protein sequence ID" value="SPQ97485.1"/>
    <property type="molecule type" value="Genomic_DNA"/>
</dbReference>
<reference evidence="4 5" key="1">
    <citation type="submission" date="2018-03" db="EMBL/GenBank/DDBJ databases">
        <authorList>
            <person name="Fogelqvist J."/>
        </authorList>
    </citation>
    <scope>NUCLEOTIDE SEQUENCE [LARGE SCALE GENOMIC DNA]</scope>
</reference>
<geneLocation type="mitochondrion" evidence="4"/>
<dbReference type="InterPro" id="IPR005135">
    <property type="entry name" value="Endo/exonuclease/phosphatase"/>
</dbReference>
<name>A0A3P3YBE0_PLABS</name>
<dbReference type="Proteomes" id="UP000290189">
    <property type="component" value="Unassembled WGS sequence"/>
</dbReference>
<feature type="domain" description="Endonuclease/exonuclease/phosphatase" evidence="3">
    <location>
        <begin position="94"/>
        <end position="303"/>
    </location>
</feature>
<keyword evidence="2" id="KW-0732">Signal</keyword>
<evidence type="ECO:0000256" key="1">
    <source>
        <dbReference type="ARBA" id="ARBA00006335"/>
    </source>
</evidence>
<comment type="similarity">
    <text evidence="1">Belongs to the neutral sphingomyelinase family.</text>
</comment>
<dbReference type="SUPFAM" id="SSF56219">
    <property type="entry name" value="DNase I-like"/>
    <property type="match status" value="1"/>
</dbReference>
<dbReference type="PANTHER" id="PTHR16320">
    <property type="entry name" value="SPHINGOMYELINASE FAMILY MEMBER"/>
    <property type="match status" value="1"/>
</dbReference>
<evidence type="ECO:0000256" key="2">
    <source>
        <dbReference type="SAM" id="SignalP"/>
    </source>
</evidence>
<dbReference type="PANTHER" id="PTHR16320:SF23">
    <property type="entry name" value="SPHINGOMYELINASE C 1"/>
    <property type="match status" value="1"/>
</dbReference>
<feature type="chain" id="PRO_5018012077" description="Endonuclease/exonuclease/phosphatase domain-containing protein" evidence="2">
    <location>
        <begin position="20"/>
        <end position="367"/>
    </location>
</feature>
<dbReference type="Gene3D" id="3.60.10.10">
    <property type="entry name" value="Endonuclease/exonuclease/phosphatase"/>
    <property type="match status" value="1"/>
</dbReference>
<organism evidence="4 5">
    <name type="scientific">Plasmodiophora brassicae</name>
    <name type="common">Clubroot disease agent</name>
    <dbReference type="NCBI Taxonomy" id="37360"/>
    <lineage>
        <taxon>Eukaryota</taxon>
        <taxon>Sar</taxon>
        <taxon>Rhizaria</taxon>
        <taxon>Endomyxa</taxon>
        <taxon>Phytomyxea</taxon>
        <taxon>Plasmodiophorida</taxon>
        <taxon>Plasmodiophoridae</taxon>
        <taxon>Plasmodiophora</taxon>
    </lineage>
</organism>
<evidence type="ECO:0000259" key="3">
    <source>
        <dbReference type="Pfam" id="PF03372"/>
    </source>
</evidence>
<dbReference type="InterPro" id="IPR036691">
    <property type="entry name" value="Endo/exonu/phosph_ase_sf"/>
</dbReference>
<evidence type="ECO:0000313" key="4">
    <source>
        <dbReference type="EMBL" id="SPQ97485.1"/>
    </source>
</evidence>
<proteinExistence type="inferred from homology"/>
<sequence length="367" mass="38890">MQRVLVVVVLLMPAVLVDGLLAPILSSAKEGFRSVKAAILPAYAEVQAVASYVHQGAANGGVNVVTYNVQEAPVSGLQSGLTSKDRVQYIPGTQTIKDRNNDIVVFTNVYRDSSFRDLKTLMSSNGFASTSAPGQPMNVKSSGGVFIAVRTPVLRQDTRVFSKCGCYTTCLMSSPGFVYVETTMADQKVAIVGTSLQADGVTGCSATEVQDARRTQVEEIRQFLSENAQQMDIVILAGDLNVNNRPDASPTEANEYRDLMSLIGAGAVEMQGGTLTASCDPNTNSEMRLQGDSRLRNSDYVLSVAVNGKPAHPTVNEVQAVKHPLKPQQDLSSHHAVAGFVALSGGSIPAPISLVASLLVLVLTCST</sequence>
<dbReference type="AlphaFoldDB" id="A0A3P3YBE0"/>
<evidence type="ECO:0000313" key="5">
    <source>
        <dbReference type="Proteomes" id="UP000290189"/>
    </source>
</evidence>
<gene>
    <name evidence="4" type="ORF">PLBR_LOCUS4700</name>
</gene>
<dbReference type="Pfam" id="PF03372">
    <property type="entry name" value="Exo_endo_phos"/>
    <property type="match status" value="1"/>
</dbReference>
<dbReference type="InterPro" id="IPR038772">
    <property type="entry name" value="Sph/SMPD2-like"/>
</dbReference>
<accession>A0A3P3YBE0</accession>
<feature type="signal peptide" evidence="2">
    <location>
        <begin position="1"/>
        <end position="19"/>
    </location>
</feature>